<dbReference type="OrthoDB" id="9797882at2"/>
<dbReference type="PANTHER" id="PTHR12304">
    <property type="entry name" value="INOSINE-URIDINE PREFERRING NUCLEOSIDE HYDROLASE"/>
    <property type="match status" value="1"/>
</dbReference>
<reference evidence="5" key="1">
    <citation type="submission" date="2016-10" db="EMBL/GenBank/DDBJ databases">
        <authorList>
            <person name="Varghese N."/>
            <person name="Submissions S."/>
        </authorList>
    </citation>
    <scope>NUCLEOTIDE SEQUENCE [LARGE SCALE GENOMIC DNA]</scope>
    <source>
        <strain evidence="5">CGMCC 1.7655</strain>
    </source>
</reference>
<evidence type="ECO:0000259" key="3">
    <source>
        <dbReference type="Pfam" id="PF01156"/>
    </source>
</evidence>
<dbReference type="SUPFAM" id="SSF53590">
    <property type="entry name" value="Nucleoside hydrolase"/>
    <property type="match status" value="1"/>
</dbReference>
<dbReference type="GO" id="GO:0005829">
    <property type="term" value="C:cytosol"/>
    <property type="evidence" value="ECO:0007669"/>
    <property type="project" value="TreeGrafter"/>
</dbReference>
<dbReference type="PROSITE" id="PS01247">
    <property type="entry name" value="IUNH"/>
    <property type="match status" value="1"/>
</dbReference>
<dbReference type="RefSeq" id="WP_090755876.1">
    <property type="nucleotide sequence ID" value="NZ_FNGE01000009.1"/>
</dbReference>
<keyword evidence="5" id="KW-1185">Reference proteome</keyword>
<keyword evidence="1" id="KW-0378">Hydrolase</keyword>
<evidence type="ECO:0000313" key="4">
    <source>
        <dbReference type="EMBL" id="SDL35011.1"/>
    </source>
</evidence>
<dbReference type="STRING" id="525640.SAMN04487971_10975"/>
<gene>
    <name evidence="4" type="ORF">SAMN04487971_10975</name>
</gene>
<protein>
    <submittedName>
        <fullName evidence="4">Purine nucleosidase</fullName>
    </submittedName>
</protein>
<dbReference type="InterPro" id="IPR036452">
    <property type="entry name" value="Ribo_hydro-like"/>
</dbReference>
<keyword evidence="2" id="KW-0326">Glycosidase</keyword>
<sequence length="321" mass="34250">MPQKIIIDTDPGQDDAVAILLALGAPELKVLGLTVVAGNVPLDLTLRNALRICELAGRTDLPVHAGCGGPLEGELVTAEHVHGASGLDGVDLPEPTMQVAPGHAADFIVNTLRREPEGSVTLVPIGPLTNIAEAFRRAPDIVQRVGRIVLMGGGTFGNVTPAAEFNIHVDPIAAAEVFASGADIVVLPLDATHKALTSPDWIETMRASGPVGQAVAGWTSSYERFDREKYGAQGAPLHDPCAVAWMIEPGIFSGRRVNVEIETEGRWTRGMTVADWWGALDRAPNALFIRDLDRDALFRLMTDRIGRLDRQGQAAASKLMT</sequence>
<organism evidence="4 5">
    <name type="scientific">Paracoccus chinensis</name>
    <dbReference type="NCBI Taxonomy" id="525640"/>
    <lineage>
        <taxon>Bacteria</taxon>
        <taxon>Pseudomonadati</taxon>
        <taxon>Pseudomonadota</taxon>
        <taxon>Alphaproteobacteria</taxon>
        <taxon>Rhodobacterales</taxon>
        <taxon>Paracoccaceae</taxon>
        <taxon>Paracoccus</taxon>
    </lineage>
</organism>
<dbReference type="GO" id="GO:0045437">
    <property type="term" value="F:uridine nucleosidase activity"/>
    <property type="evidence" value="ECO:0007669"/>
    <property type="project" value="UniProtKB-ARBA"/>
</dbReference>
<dbReference type="GO" id="GO:0006152">
    <property type="term" value="P:purine nucleoside catabolic process"/>
    <property type="evidence" value="ECO:0007669"/>
    <property type="project" value="TreeGrafter"/>
</dbReference>
<evidence type="ECO:0000256" key="1">
    <source>
        <dbReference type="ARBA" id="ARBA00022801"/>
    </source>
</evidence>
<dbReference type="GO" id="GO:0008477">
    <property type="term" value="F:purine nucleosidase activity"/>
    <property type="evidence" value="ECO:0007669"/>
    <property type="project" value="TreeGrafter"/>
</dbReference>
<evidence type="ECO:0000313" key="5">
    <source>
        <dbReference type="Proteomes" id="UP000199555"/>
    </source>
</evidence>
<dbReference type="EMBL" id="FNGE01000009">
    <property type="protein sequence ID" value="SDL35011.1"/>
    <property type="molecule type" value="Genomic_DNA"/>
</dbReference>
<dbReference type="CDD" id="cd02651">
    <property type="entry name" value="nuc_hydro_IU_UC_XIUA"/>
    <property type="match status" value="1"/>
</dbReference>
<feature type="domain" description="Inosine/uridine-preferring nucleoside hydrolase" evidence="3">
    <location>
        <begin position="5"/>
        <end position="298"/>
    </location>
</feature>
<evidence type="ECO:0000256" key="2">
    <source>
        <dbReference type="ARBA" id="ARBA00023295"/>
    </source>
</evidence>
<dbReference type="PANTHER" id="PTHR12304:SF4">
    <property type="entry name" value="URIDINE NUCLEOSIDASE"/>
    <property type="match status" value="1"/>
</dbReference>
<name>A0A1G9JC95_9RHOB</name>
<dbReference type="AlphaFoldDB" id="A0A1G9JC95"/>
<dbReference type="InterPro" id="IPR001910">
    <property type="entry name" value="Inosine/uridine_hydrolase_dom"/>
</dbReference>
<dbReference type="InterPro" id="IPR023186">
    <property type="entry name" value="IUNH"/>
</dbReference>
<dbReference type="Pfam" id="PF01156">
    <property type="entry name" value="IU_nuc_hydro"/>
    <property type="match status" value="1"/>
</dbReference>
<dbReference type="Gene3D" id="3.90.245.10">
    <property type="entry name" value="Ribonucleoside hydrolase-like"/>
    <property type="match status" value="1"/>
</dbReference>
<accession>A0A1G9JC95</accession>
<proteinExistence type="predicted"/>
<dbReference type="Proteomes" id="UP000199555">
    <property type="component" value="Unassembled WGS sequence"/>
</dbReference>
<dbReference type="InterPro" id="IPR015910">
    <property type="entry name" value="I/U_nuclsd_hydro_CS"/>
</dbReference>